<comment type="cofactor">
    <cofactor evidence="1">
        <name>Ca(2+)</name>
        <dbReference type="ChEBI" id="CHEBI:29108"/>
    </cofactor>
</comment>
<dbReference type="InterPro" id="IPR013784">
    <property type="entry name" value="Carb-bd-like_fold"/>
</dbReference>
<dbReference type="Pfam" id="PF16561">
    <property type="entry name" value="AMPK1_CBM"/>
    <property type="match status" value="1"/>
</dbReference>
<evidence type="ECO:0000256" key="3">
    <source>
        <dbReference type="ARBA" id="ARBA00022723"/>
    </source>
</evidence>
<accession>A0A398CIE2</accession>
<feature type="domain" description="Glycosyl hydrolase family 13 catalytic" evidence="9">
    <location>
        <begin position="825"/>
        <end position="1202"/>
    </location>
</feature>
<dbReference type="InterPro" id="IPR006047">
    <property type="entry name" value="GH13_cat_dom"/>
</dbReference>
<dbReference type="PANTHER" id="PTHR10357:SF215">
    <property type="entry name" value="ALPHA-AMYLASE 1"/>
    <property type="match status" value="1"/>
</dbReference>
<dbReference type="InterPro" id="IPR017853">
    <property type="entry name" value="GH"/>
</dbReference>
<dbReference type="InterPro" id="IPR032640">
    <property type="entry name" value="AMPK1_CBM"/>
</dbReference>
<dbReference type="InterPro" id="IPR014756">
    <property type="entry name" value="Ig_E-set"/>
</dbReference>
<evidence type="ECO:0000256" key="4">
    <source>
        <dbReference type="ARBA" id="ARBA00022729"/>
    </source>
</evidence>
<evidence type="ECO:0000256" key="5">
    <source>
        <dbReference type="ARBA" id="ARBA00022801"/>
    </source>
</evidence>
<evidence type="ECO:0000256" key="6">
    <source>
        <dbReference type="ARBA" id="ARBA00022837"/>
    </source>
</evidence>
<organism evidence="11 12">
    <name type="scientific">Cohnella faecalis</name>
    <dbReference type="NCBI Taxonomy" id="2315694"/>
    <lineage>
        <taxon>Bacteria</taxon>
        <taxon>Bacillati</taxon>
        <taxon>Bacillota</taxon>
        <taxon>Bacilli</taxon>
        <taxon>Bacillales</taxon>
        <taxon>Paenibacillaceae</taxon>
        <taxon>Cohnella</taxon>
    </lineage>
</organism>
<comment type="caution">
    <text evidence="11">The sequence shown here is derived from an EMBL/GenBank/DDBJ whole genome shotgun (WGS) entry which is preliminary data.</text>
</comment>
<dbReference type="Gene3D" id="2.60.40.1180">
    <property type="entry name" value="Golgi alpha-mannosidase II"/>
    <property type="match status" value="1"/>
</dbReference>
<keyword evidence="4 8" id="KW-0732">Signal</keyword>
<reference evidence="11 12" key="1">
    <citation type="submission" date="2018-09" db="EMBL/GenBank/DDBJ databases">
        <title>Cohnella cavernae sp. nov., isolated from a karst cave.</title>
        <authorList>
            <person name="Zhu H."/>
        </authorList>
    </citation>
    <scope>NUCLEOTIDE SEQUENCE [LARGE SCALE GENOMIC DNA]</scope>
    <source>
        <strain evidence="11 12">K2E09-144</strain>
    </source>
</reference>
<dbReference type="GO" id="GO:0016798">
    <property type="term" value="F:hydrolase activity, acting on glycosyl bonds"/>
    <property type="evidence" value="ECO:0007669"/>
    <property type="project" value="UniProtKB-KW"/>
</dbReference>
<dbReference type="Gene3D" id="2.60.40.1110">
    <property type="match status" value="2"/>
</dbReference>
<dbReference type="CDD" id="cd02859">
    <property type="entry name" value="E_set_AMPKbeta_like_N"/>
    <property type="match status" value="1"/>
</dbReference>
<feature type="chain" id="PRO_5017316979" description="Alpha-amylase" evidence="8">
    <location>
        <begin position="35"/>
        <end position="1512"/>
    </location>
</feature>
<gene>
    <name evidence="11" type="ORF">D3H35_25705</name>
</gene>
<dbReference type="Pfam" id="PF03714">
    <property type="entry name" value="PUD"/>
    <property type="match status" value="2"/>
</dbReference>
<feature type="domain" description="CBM20" evidence="10">
    <location>
        <begin position="231"/>
        <end position="313"/>
    </location>
</feature>
<dbReference type="InterPro" id="IPR013783">
    <property type="entry name" value="Ig-like_fold"/>
</dbReference>
<name>A0A398CIE2_9BACL</name>
<dbReference type="GO" id="GO:0046872">
    <property type="term" value="F:metal ion binding"/>
    <property type="evidence" value="ECO:0007669"/>
    <property type="project" value="UniProtKB-KW"/>
</dbReference>
<evidence type="ECO:0000256" key="1">
    <source>
        <dbReference type="ARBA" id="ARBA00001913"/>
    </source>
</evidence>
<dbReference type="GO" id="GO:0005975">
    <property type="term" value="P:carbohydrate metabolic process"/>
    <property type="evidence" value="ECO:0007669"/>
    <property type="project" value="InterPro"/>
</dbReference>
<keyword evidence="5" id="KW-0378">Hydrolase</keyword>
<dbReference type="InterPro" id="IPR002044">
    <property type="entry name" value="CBM20"/>
</dbReference>
<evidence type="ECO:0000259" key="10">
    <source>
        <dbReference type="SMART" id="SM01065"/>
    </source>
</evidence>
<dbReference type="Proteomes" id="UP000266340">
    <property type="component" value="Unassembled WGS sequence"/>
</dbReference>
<evidence type="ECO:0000256" key="7">
    <source>
        <dbReference type="ARBA" id="ARBA00023295"/>
    </source>
</evidence>
<dbReference type="SMART" id="SM00642">
    <property type="entry name" value="Aamy"/>
    <property type="match status" value="1"/>
</dbReference>
<dbReference type="SUPFAM" id="SSF51011">
    <property type="entry name" value="Glycosyl hydrolase domain"/>
    <property type="match status" value="1"/>
</dbReference>
<keyword evidence="12" id="KW-1185">Reference proteome</keyword>
<dbReference type="SUPFAM" id="SSF51445">
    <property type="entry name" value="(Trans)glycosidases"/>
    <property type="match status" value="1"/>
</dbReference>
<dbReference type="InterPro" id="IPR013780">
    <property type="entry name" value="Glyco_hydro_b"/>
</dbReference>
<dbReference type="PANTHER" id="PTHR10357">
    <property type="entry name" value="ALPHA-AMYLASE FAMILY MEMBER"/>
    <property type="match status" value="1"/>
</dbReference>
<dbReference type="SMART" id="SM01065">
    <property type="entry name" value="CBM_2"/>
    <property type="match status" value="1"/>
</dbReference>
<sequence>MEAIRIMRKMQHPIISAMLALAILVSLFSTGAPAARAEVQQLQSPVIGALNADGKGSSVTFNYQALPADENVNVKGSFYKNWAETIPLVKGDNNVWSLTREIPAGWYQYGISVGNDWKGDDLNLVRNDSNPGLSVPGIKFNASEEVELDSETALSADYYTGVTDTKHAAALSIEPKTGVSIEDGMLKVTNEATPGNVTVTATYVVNSVTVTATQSINIVGELLKSPVINGDGTVTFNNKTHTGDNLYLVGDMNGWDKDAPLPFTKNEGIFSLTLPLEPGKYGYKFLITSGSYNGSFTDPLNPVIADTNSILIIQGIKINSANDIVKGSSIPLTADLVGPAGDAAAVTPTWSLKEEKAGISIANSTLTVDSDYVVPANDFVTVVATLDGKTAEKKINITDKLYTFNIKYYRLDQVLTNWDNWIFRAGMAGTEYDFTGVDSNHFATVAVKLPYTSIKTIQRPGQWTEQDLEHEIFIPEGQDSVDVWIVEGKPDVYYSESEALDIIAQTPVPVKRYIDLTYVRADEDYTDWNLWVWSTGKKNDQILFNSVADGVAKARIEIGALTKRIGFKVRKGDWVETDVNADRYIDAPLEQALTKVIVTSGELAIYSIPSVNGPYLDNGGVTFYYRDDGLYGENEMNTIDSVKVKVTVNGDTQEYPMTYNAKNEYFEYKLPALQEGNYTYSFLVTKDEATTEKNDPRNTVNGVSAFEYRSPEVNVTATAAPNAISSNENAVLSVNLSSTLQGLKYREIFADLSTLGGTSKMPIDLDLRKGTIGVTDSVSAGVKTIALTAVDQYGNKHTGTASIQVKPRQSVGKLDFDWDEARIYFLLTDRFFDGDSTNNADVDKTNLEAYHGGDFKGLIEKLDYIKDLGINTIWISPIVDNIDFNQGVGFGGKQYGYHGYWAKNFETIDEHLGDLDTFKQLLDTAHDKGIKVMVDVVLNHTGYGLKPGDTNNQVEQADKDRFSGMLRTNGVDSGTDEVKGELAGLPDLITEDPAVREKIIDWQAGWLERAKTDRGDMIDYFRVDTIKHVEDTTWRAFKNALTEINPEFKMIGEYYGASIDATGGALRTGQMDSLLDFDFKDRAEQFVESGKINEVEEYLEHRNALIDNTTTMGQFLSSHDEDGFLSNRVGGDKGMLKVAAALQITSKGQPVIYYGEELGQSGKKSGNLAEGQLSENRKDMPWDKVSEEQALHDHYKKLLNIRAEYSKVFSKGTRTKVAGSDSDGYLVFDRAYENRHVLVGLNTTSTEKTVTIEVPFEAGIKVTDLYDNNTLYTVSNDHKVTIQLPSRDNGGTFILAAAYELELASAAVSVTGTEISMQFNRPLDHEVALAANQFELVNTAATVASAEYTGSDNKTITLHLNGKIYLNEEPTLGYSGIIGQSNEKLAPESSSLLENGSTVKALTVGTPQFKNLAGDPVTTLTNNGFIKVTVGITNHSVNGEDGTLIVVLKNAGGDVVNAAYVEKSISGGGTETLTAGFKLPNTVTGYYIEVFVWDTLDGMQPLSNKITFPQAG</sequence>
<dbReference type="Gene3D" id="3.20.20.80">
    <property type="entry name" value="Glycosidases"/>
    <property type="match status" value="1"/>
</dbReference>
<dbReference type="SUPFAM" id="SSF81296">
    <property type="entry name" value="E set domains"/>
    <property type="match status" value="2"/>
</dbReference>
<dbReference type="SUPFAM" id="SSF49452">
    <property type="entry name" value="Starch-binding domain-like"/>
    <property type="match status" value="2"/>
</dbReference>
<dbReference type="CDD" id="cd10315">
    <property type="entry name" value="CBM41_pullulanase"/>
    <property type="match status" value="1"/>
</dbReference>
<protein>
    <recommendedName>
        <fullName evidence="13">Alpha-amylase</fullName>
    </recommendedName>
</protein>
<proteinExistence type="inferred from homology"/>
<dbReference type="RefSeq" id="WP_119152019.1">
    <property type="nucleotide sequence ID" value="NZ_JBHSOV010000021.1"/>
</dbReference>
<dbReference type="Pfam" id="PF00128">
    <property type="entry name" value="Alpha-amylase"/>
    <property type="match status" value="1"/>
</dbReference>
<feature type="signal peptide" evidence="8">
    <location>
        <begin position="1"/>
        <end position="34"/>
    </location>
</feature>
<evidence type="ECO:0000313" key="11">
    <source>
        <dbReference type="EMBL" id="RIE00959.1"/>
    </source>
</evidence>
<evidence type="ECO:0000256" key="2">
    <source>
        <dbReference type="ARBA" id="ARBA00008061"/>
    </source>
</evidence>
<evidence type="ECO:0000313" key="12">
    <source>
        <dbReference type="Proteomes" id="UP000266340"/>
    </source>
</evidence>
<dbReference type="InterPro" id="IPR005323">
    <property type="entry name" value="CBM41_pullulanase"/>
</dbReference>
<dbReference type="GO" id="GO:2001070">
    <property type="term" value="F:starch binding"/>
    <property type="evidence" value="ECO:0007669"/>
    <property type="project" value="InterPro"/>
</dbReference>
<evidence type="ECO:0000256" key="8">
    <source>
        <dbReference type="SAM" id="SignalP"/>
    </source>
</evidence>
<keyword evidence="7" id="KW-0326">Glycosidase</keyword>
<dbReference type="Gene3D" id="2.60.40.10">
    <property type="entry name" value="Immunoglobulins"/>
    <property type="match status" value="2"/>
</dbReference>
<dbReference type="EMBL" id="QXJM01000042">
    <property type="protein sequence ID" value="RIE00959.1"/>
    <property type="molecule type" value="Genomic_DNA"/>
</dbReference>
<dbReference type="OrthoDB" id="9761875at2"/>
<evidence type="ECO:0000259" key="9">
    <source>
        <dbReference type="SMART" id="SM00642"/>
    </source>
</evidence>
<comment type="similarity">
    <text evidence="2">Belongs to the glycosyl hydrolase 13 family.</text>
</comment>
<keyword evidence="6" id="KW-0106">Calcium</keyword>
<evidence type="ECO:0008006" key="13">
    <source>
        <dbReference type="Google" id="ProtNLM"/>
    </source>
</evidence>
<keyword evidence="3" id="KW-0479">Metal-binding</keyword>